<protein>
    <submittedName>
        <fullName evidence="1">Uncharacterized protein</fullName>
    </submittedName>
</protein>
<evidence type="ECO:0000313" key="1">
    <source>
        <dbReference type="EMBL" id="QQP57126.1"/>
    </source>
</evidence>
<reference evidence="2" key="1">
    <citation type="submission" date="2021-01" db="EMBL/GenBank/DDBJ databases">
        <title>Caligus Genome Assembly.</title>
        <authorList>
            <person name="Gallardo-Escarate C."/>
        </authorList>
    </citation>
    <scope>NUCLEOTIDE SEQUENCE [LARGE SCALE GENOMIC DNA]</scope>
</reference>
<sequence>MCKVSFSPFTHFRGRPRLLFFNIMECLRPSALTSGCPTPQVCVQECPPTSRAFGARLNSI</sequence>
<organism evidence="1 2">
    <name type="scientific">Caligus rogercresseyi</name>
    <name type="common">Sea louse</name>
    <dbReference type="NCBI Taxonomy" id="217165"/>
    <lineage>
        <taxon>Eukaryota</taxon>
        <taxon>Metazoa</taxon>
        <taxon>Ecdysozoa</taxon>
        <taxon>Arthropoda</taxon>
        <taxon>Crustacea</taxon>
        <taxon>Multicrustacea</taxon>
        <taxon>Hexanauplia</taxon>
        <taxon>Copepoda</taxon>
        <taxon>Siphonostomatoida</taxon>
        <taxon>Caligidae</taxon>
        <taxon>Caligus</taxon>
    </lineage>
</organism>
<dbReference type="Proteomes" id="UP000595437">
    <property type="component" value="Chromosome 1"/>
</dbReference>
<dbReference type="AlphaFoldDB" id="A0A7T8QW04"/>
<dbReference type="EMBL" id="CP045890">
    <property type="protein sequence ID" value="QQP57126.1"/>
    <property type="molecule type" value="Genomic_DNA"/>
</dbReference>
<dbReference type="OrthoDB" id="420519at2759"/>
<evidence type="ECO:0000313" key="2">
    <source>
        <dbReference type="Proteomes" id="UP000595437"/>
    </source>
</evidence>
<gene>
    <name evidence="1" type="ORF">FKW44_002005</name>
</gene>
<name>A0A7T8QW04_CALRO</name>
<accession>A0A7T8QW04</accession>
<proteinExistence type="predicted"/>
<keyword evidence="2" id="KW-1185">Reference proteome</keyword>